<keyword evidence="3" id="KW-0472">Membrane</keyword>
<feature type="transmembrane region" description="Helical" evidence="3">
    <location>
        <begin position="268"/>
        <end position="290"/>
    </location>
</feature>
<dbReference type="Pfam" id="PF00139">
    <property type="entry name" value="Lectin_legB"/>
    <property type="match status" value="1"/>
</dbReference>
<protein>
    <recommendedName>
        <fullName evidence="5">Legume lectin domain-containing protein</fullName>
    </recommendedName>
</protein>
<evidence type="ECO:0000256" key="3">
    <source>
        <dbReference type="SAM" id="Phobius"/>
    </source>
</evidence>
<comment type="caution">
    <text evidence="6">The sequence shown here is derived from an EMBL/GenBank/DDBJ whole genome shotgun (WGS) entry which is preliminary data.</text>
</comment>
<evidence type="ECO:0000256" key="2">
    <source>
        <dbReference type="ARBA" id="ARBA00022734"/>
    </source>
</evidence>
<evidence type="ECO:0000313" key="6">
    <source>
        <dbReference type="EMBL" id="KAD6453701.1"/>
    </source>
</evidence>
<dbReference type="CDD" id="cd06899">
    <property type="entry name" value="lectin_legume_LecRK_Arcelin_ConA"/>
    <property type="match status" value="1"/>
</dbReference>
<dbReference type="InterPro" id="IPR013320">
    <property type="entry name" value="ConA-like_dom_sf"/>
</dbReference>
<evidence type="ECO:0000256" key="4">
    <source>
        <dbReference type="SAM" id="SignalP"/>
    </source>
</evidence>
<dbReference type="PANTHER" id="PTHR32401">
    <property type="entry name" value="CONCANAVALIN A-LIKE LECTIN FAMILY PROTEIN"/>
    <property type="match status" value="1"/>
</dbReference>
<dbReference type="GO" id="GO:0030246">
    <property type="term" value="F:carbohydrate binding"/>
    <property type="evidence" value="ECO:0007669"/>
    <property type="project" value="UniProtKB-KW"/>
</dbReference>
<dbReference type="OrthoDB" id="4062651at2759"/>
<evidence type="ECO:0000259" key="5">
    <source>
        <dbReference type="Pfam" id="PF00139"/>
    </source>
</evidence>
<dbReference type="InterPro" id="IPR016363">
    <property type="entry name" value="L-lectin"/>
</dbReference>
<keyword evidence="2" id="KW-0430">Lectin</keyword>
<dbReference type="PIRSF" id="PIRSF002690">
    <property type="entry name" value="L-type_lectin_plant"/>
    <property type="match status" value="1"/>
</dbReference>
<dbReference type="InterPro" id="IPR050258">
    <property type="entry name" value="Leguminous_Lectin"/>
</dbReference>
<dbReference type="Gene3D" id="2.60.120.200">
    <property type="match status" value="1"/>
</dbReference>
<dbReference type="AlphaFoldDB" id="A0A5N6PI21"/>
<keyword evidence="4" id="KW-0732">Signal</keyword>
<dbReference type="EMBL" id="SZYD01000004">
    <property type="protein sequence ID" value="KAD6453701.1"/>
    <property type="molecule type" value="Genomic_DNA"/>
</dbReference>
<dbReference type="Proteomes" id="UP000326396">
    <property type="component" value="Linkage Group LG12"/>
</dbReference>
<organism evidence="6 7">
    <name type="scientific">Mikania micrantha</name>
    <name type="common">bitter vine</name>
    <dbReference type="NCBI Taxonomy" id="192012"/>
    <lineage>
        <taxon>Eukaryota</taxon>
        <taxon>Viridiplantae</taxon>
        <taxon>Streptophyta</taxon>
        <taxon>Embryophyta</taxon>
        <taxon>Tracheophyta</taxon>
        <taxon>Spermatophyta</taxon>
        <taxon>Magnoliopsida</taxon>
        <taxon>eudicotyledons</taxon>
        <taxon>Gunneridae</taxon>
        <taxon>Pentapetalae</taxon>
        <taxon>asterids</taxon>
        <taxon>campanulids</taxon>
        <taxon>Asterales</taxon>
        <taxon>Asteraceae</taxon>
        <taxon>Asteroideae</taxon>
        <taxon>Heliantheae alliance</taxon>
        <taxon>Eupatorieae</taxon>
        <taxon>Mikania</taxon>
    </lineage>
</organism>
<proteinExistence type="inferred from homology"/>
<dbReference type="PANTHER" id="PTHR32401:SF47">
    <property type="entry name" value="LEGUME LECTIN DOMAIN-CONTAINING PROTEIN"/>
    <property type="match status" value="1"/>
</dbReference>
<keyword evidence="3" id="KW-1133">Transmembrane helix</keyword>
<feature type="chain" id="PRO_5024459783" description="Legume lectin domain-containing protein" evidence="4">
    <location>
        <begin position="24"/>
        <end position="297"/>
    </location>
</feature>
<name>A0A5N6PI21_9ASTR</name>
<keyword evidence="7" id="KW-1185">Reference proteome</keyword>
<sequence length="297" mass="33064">MTPWLEIASIILFASCFLHLSESIDFNITSFVYETKNILHSGDATPSSGAIELTRVDHLMRVGHVTYSDPVQIWDKKTTKLTDFTTRFTFVIDTLNQAHYGDAFSFFLAPFGFQIPSNSAGMYLGLFNTTTSNSPLNQLIHVEFDAVVNIFDPPYTHVGININSVGSVNSGFWNIRLHSGDPADVSVSYNATTQMLTVSLSYGDENTSTNLSYKVDLRDYLPEFVTIGFSGTTGLLKEKHILKYWEFSSSLKSEQKNEEKDNSKKRKLAVGLAVPLCVLVVGAIIIAAYVRLWSKQS</sequence>
<feature type="signal peptide" evidence="4">
    <location>
        <begin position="1"/>
        <end position="23"/>
    </location>
</feature>
<dbReference type="PROSITE" id="PS00308">
    <property type="entry name" value="LECTIN_LEGUME_ALPHA"/>
    <property type="match status" value="1"/>
</dbReference>
<dbReference type="InterPro" id="IPR000985">
    <property type="entry name" value="Lectin_LegA_CS"/>
</dbReference>
<dbReference type="InterPro" id="IPR001220">
    <property type="entry name" value="Legume_lectin_dom"/>
</dbReference>
<gene>
    <name evidence="6" type="ORF">E3N88_08407</name>
</gene>
<evidence type="ECO:0000256" key="1">
    <source>
        <dbReference type="ARBA" id="ARBA00007606"/>
    </source>
</evidence>
<accession>A0A5N6PI21</accession>
<evidence type="ECO:0000313" key="7">
    <source>
        <dbReference type="Proteomes" id="UP000326396"/>
    </source>
</evidence>
<comment type="similarity">
    <text evidence="1">Belongs to the leguminous lectin family.</text>
</comment>
<keyword evidence="3" id="KW-0812">Transmembrane</keyword>
<dbReference type="SUPFAM" id="SSF49899">
    <property type="entry name" value="Concanavalin A-like lectins/glucanases"/>
    <property type="match status" value="1"/>
</dbReference>
<feature type="domain" description="Legume lectin" evidence="5">
    <location>
        <begin position="24"/>
        <end position="260"/>
    </location>
</feature>
<reference evidence="6 7" key="1">
    <citation type="submission" date="2019-05" db="EMBL/GenBank/DDBJ databases">
        <title>Mikania micrantha, genome provides insights into the molecular mechanism of rapid growth.</title>
        <authorList>
            <person name="Liu B."/>
        </authorList>
    </citation>
    <scope>NUCLEOTIDE SEQUENCE [LARGE SCALE GENOMIC DNA]</scope>
    <source>
        <strain evidence="6">NLD-2019</strain>
        <tissue evidence="6">Leaf</tissue>
    </source>
</reference>